<dbReference type="RefSeq" id="WP_084663461.1">
    <property type="nucleotide sequence ID" value="NZ_LT838272.1"/>
</dbReference>
<evidence type="ECO:0000256" key="4">
    <source>
        <dbReference type="ARBA" id="ARBA00022777"/>
    </source>
</evidence>
<evidence type="ECO:0000313" key="9">
    <source>
        <dbReference type="Proteomes" id="UP000192569"/>
    </source>
</evidence>
<protein>
    <submittedName>
        <fullName evidence="8">Fructokinase</fullName>
    </submittedName>
</protein>
<reference evidence="8 9" key="1">
    <citation type="submission" date="2017-04" db="EMBL/GenBank/DDBJ databases">
        <authorList>
            <person name="Afonso C.L."/>
            <person name="Miller P.J."/>
            <person name="Scott M.A."/>
            <person name="Spackman E."/>
            <person name="Goraichik I."/>
            <person name="Dimitrov K.M."/>
            <person name="Suarez D.L."/>
            <person name="Swayne D.E."/>
        </authorList>
    </citation>
    <scope>NUCLEOTIDE SEQUENCE [LARGE SCALE GENOMIC DNA]</scope>
    <source>
        <strain evidence="8 9">ToBE</strain>
    </source>
</reference>
<dbReference type="InterPro" id="IPR011611">
    <property type="entry name" value="PfkB_dom"/>
</dbReference>
<evidence type="ECO:0000256" key="2">
    <source>
        <dbReference type="ARBA" id="ARBA00022679"/>
    </source>
</evidence>
<dbReference type="EMBL" id="LT838272">
    <property type="protein sequence ID" value="SMB90967.1"/>
    <property type="molecule type" value="Genomic_DNA"/>
</dbReference>
<dbReference type="Gene3D" id="3.40.1190.20">
    <property type="match status" value="1"/>
</dbReference>
<dbReference type="PANTHER" id="PTHR43085">
    <property type="entry name" value="HEXOKINASE FAMILY MEMBER"/>
    <property type="match status" value="1"/>
</dbReference>
<dbReference type="PANTHER" id="PTHR43085:SF1">
    <property type="entry name" value="PSEUDOURIDINE KINASE-RELATED"/>
    <property type="match status" value="1"/>
</dbReference>
<dbReference type="Proteomes" id="UP000192569">
    <property type="component" value="Chromosome I"/>
</dbReference>
<sequence length="349" mass="37310">MVSKTLDVLSIGEILIDFVGKDTGLPLAEVKEFTRAAGGGPANVVVGVARLGGKAGFIGKVGRDAFGEHLRKVLEENGVDVRGLIEDPEANTTLVFVALNEKAVPEFIFFRRGTADTRLSPQELPLEILSSTRILHFSSVSLTVEPARSATLEAVRIAREAGSLISFDPNIRLSLWPDLESAREEVLKALSLADVVKLNESELGFLMLPDHPPETSQSYYAMGSLEALIFEAYTLLNKGPRLVAVTLGDQGVLVMTLKEKIHIPAFQVEVVDTTGAGDAFMAGMLMVLVEALKEGMGVGALEGEWLKRIGLFGNAAAALTCTRPGVMPALPRKEEVETLVGTKTLTAGC</sequence>
<keyword evidence="5" id="KW-0067">ATP-binding</keyword>
<keyword evidence="9" id="KW-1185">Reference proteome</keyword>
<feature type="domain" description="Carbohydrate kinase PfkB" evidence="7">
    <location>
        <begin position="7"/>
        <end position="331"/>
    </location>
</feature>
<dbReference type="STRING" id="698762.SAMN00808754_0361"/>
<proteinExistence type="inferred from homology"/>
<dbReference type="PROSITE" id="PS00584">
    <property type="entry name" value="PFKB_KINASES_2"/>
    <property type="match status" value="1"/>
</dbReference>
<keyword evidence="2 6" id="KW-0808">Transferase</keyword>
<evidence type="ECO:0000313" key="8">
    <source>
        <dbReference type="EMBL" id="SMB90967.1"/>
    </source>
</evidence>
<dbReference type="InterPro" id="IPR050306">
    <property type="entry name" value="PfkB_Carbo_kinase"/>
</dbReference>
<dbReference type="PRINTS" id="PR00990">
    <property type="entry name" value="RIBOKINASE"/>
</dbReference>
<evidence type="ECO:0000256" key="5">
    <source>
        <dbReference type="ARBA" id="ARBA00022840"/>
    </source>
</evidence>
<evidence type="ECO:0000256" key="1">
    <source>
        <dbReference type="ARBA" id="ARBA00010688"/>
    </source>
</evidence>
<accession>A0A1W1VBX3</accession>
<name>A0A1W1VBX3_9FIRM</name>
<gene>
    <name evidence="8" type="ORF">SAMN00808754_0361</name>
</gene>
<dbReference type="Pfam" id="PF00294">
    <property type="entry name" value="PfkB"/>
    <property type="match status" value="1"/>
</dbReference>
<evidence type="ECO:0000259" key="7">
    <source>
        <dbReference type="Pfam" id="PF00294"/>
    </source>
</evidence>
<dbReference type="GO" id="GO:0008865">
    <property type="term" value="F:fructokinase activity"/>
    <property type="evidence" value="ECO:0007669"/>
    <property type="project" value="UniProtKB-ARBA"/>
</dbReference>
<evidence type="ECO:0000256" key="6">
    <source>
        <dbReference type="RuleBase" id="RU003704"/>
    </source>
</evidence>
<keyword evidence="4 6" id="KW-0418">Kinase</keyword>
<dbReference type="CDD" id="cd01167">
    <property type="entry name" value="bac_FRK"/>
    <property type="match status" value="1"/>
</dbReference>
<dbReference type="InterPro" id="IPR002173">
    <property type="entry name" value="Carboh/pur_kinase_PfkB_CS"/>
</dbReference>
<dbReference type="GO" id="GO:0005524">
    <property type="term" value="F:ATP binding"/>
    <property type="evidence" value="ECO:0007669"/>
    <property type="project" value="UniProtKB-KW"/>
</dbReference>
<comment type="similarity">
    <text evidence="1 6">Belongs to the carbohydrate kinase PfkB family.</text>
</comment>
<keyword evidence="3" id="KW-0547">Nucleotide-binding</keyword>
<dbReference type="GO" id="GO:0006000">
    <property type="term" value="P:fructose metabolic process"/>
    <property type="evidence" value="ECO:0007669"/>
    <property type="project" value="UniProtKB-ARBA"/>
</dbReference>
<dbReference type="OrthoDB" id="9813569at2"/>
<organism evidence="8 9">
    <name type="scientific">Thermanaeromonas toyohensis ToBE</name>
    <dbReference type="NCBI Taxonomy" id="698762"/>
    <lineage>
        <taxon>Bacteria</taxon>
        <taxon>Bacillati</taxon>
        <taxon>Bacillota</taxon>
        <taxon>Clostridia</taxon>
        <taxon>Neomoorellales</taxon>
        <taxon>Neomoorellaceae</taxon>
        <taxon>Thermanaeromonas</taxon>
    </lineage>
</organism>
<dbReference type="AlphaFoldDB" id="A0A1W1VBX3"/>
<dbReference type="InterPro" id="IPR029056">
    <property type="entry name" value="Ribokinase-like"/>
</dbReference>
<dbReference type="InterPro" id="IPR002139">
    <property type="entry name" value="Ribo/fructo_kinase"/>
</dbReference>
<evidence type="ECO:0000256" key="3">
    <source>
        <dbReference type="ARBA" id="ARBA00022741"/>
    </source>
</evidence>
<dbReference type="SUPFAM" id="SSF53613">
    <property type="entry name" value="Ribokinase-like"/>
    <property type="match status" value="1"/>
</dbReference>